<protein>
    <submittedName>
        <fullName evidence="1">Uncharacterized protein</fullName>
    </submittedName>
</protein>
<evidence type="ECO:0000313" key="1">
    <source>
        <dbReference type="EMBL" id="GBM30189.1"/>
    </source>
</evidence>
<organism evidence="1 2">
    <name type="scientific">Araneus ventricosus</name>
    <name type="common">Orbweaver spider</name>
    <name type="synonym">Epeira ventricosa</name>
    <dbReference type="NCBI Taxonomy" id="182803"/>
    <lineage>
        <taxon>Eukaryota</taxon>
        <taxon>Metazoa</taxon>
        <taxon>Ecdysozoa</taxon>
        <taxon>Arthropoda</taxon>
        <taxon>Chelicerata</taxon>
        <taxon>Arachnida</taxon>
        <taxon>Araneae</taxon>
        <taxon>Araneomorphae</taxon>
        <taxon>Entelegynae</taxon>
        <taxon>Araneoidea</taxon>
        <taxon>Araneidae</taxon>
        <taxon>Araneus</taxon>
    </lineage>
</organism>
<dbReference type="AlphaFoldDB" id="A0A4Y2EPC7"/>
<gene>
    <name evidence="1" type="ORF">AVEN_134227_1</name>
</gene>
<dbReference type="Proteomes" id="UP000499080">
    <property type="component" value="Unassembled WGS sequence"/>
</dbReference>
<accession>A0A4Y2EPC7</accession>
<evidence type="ECO:0000313" key="2">
    <source>
        <dbReference type="Proteomes" id="UP000499080"/>
    </source>
</evidence>
<dbReference type="PANTHER" id="PTHR47331">
    <property type="entry name" value="PHD-TYPE DOMAIN-CONTAINING PROTEIN"/>
    <property type="match status" value="1"/>
</dbReference>
<dbReference type="EMBL" id="BGPR01000653">
    <property type="protein sequence ID" value="GBM30189.1"/>
    <property type="molecule type" value="Genomic_DNA"/>
</dbReference>
<dbReference type="OrthoDB" id="8958038at2759"/>
<name>A0A4Y2EPC7_ARAVE</name>
<sequence>MLKRENIFYWSYSQRYIHCIKGKTDDWKQFVRNRVSEIKEKTNPNRWHHCAGKDNPADKLNRGISAQVNDEIWFSGPQWLLQINVPCNKSSDIVGTELNCIEEERRKIVATFQNNIEPFQPLLNLDNYSDLDKVIRINSYVLRFANNCRHNREKAIGNLTANELINAEKYWVRCVQQTEFETEYEEIKYHKSVTRSSKLFSLNPMMTEDGLLC</sequence>
<reference evidence="1 2" key="1">
    <citation type="journal article" date="2019" name="Sci. Rep.">
        <title>Orb-weaving spider Araneus ventricosus genome elucidates the spidroin gene catalogue.</title>
        <authorList>
            <person name="Kono N."/>
            <person name="Nakamura H."/>
            <person name="Ohtoshi R."/>
            <person name="Moran D.A.P."/>
            <person name="Shinohara A."/>
            <person name="Yoshida Y."/>
            <person name="Fujiwara M."/>
            <person name="Mori M."/>
            <person name="Tomita M."/>
            <person name="Arakawa K."/>
        </authorList>
    </citation>
    <scope>NUCLEOTIDE SEQUENCE [LARGE SCALE GENOMIC DNA]</scope>
</reference>
<comment type="caution">
    <text evidence="1">The sequence shown here is derived from an EMBL/GenBank/DDBJ whole genome shotgun (WGS) entry which is preliminary data.</text>
</comment>
<proteinExistence type="predicted"/>
<keyword evidence="2" id="KW-1185">Reference proteome</keyword>